<evidence type="ECO:0000256" key="13">
    <source>
        <dbReference type="RuleBase" id="RU004016"/>
    </source>
</evidence>
<evidence type="ECO:0000256" key="5">
    <source>
        <dbReference type="ARBA" id="ARBA00022645"/>
    </source>
</evidence>
<evidence type="ECO:0000256" key="7">
    <source>
        <dbReference type="ARBA" id="ARBA00022729"/>
    </source>
</evidence>
<dbReference type="SUPFAM" id="SSF56601">
    <property type="entry name" value="beta-lactamase/transpeptidase-like"/>
    <property type="match status" value="1"/>
</dbReference>
<dbReference type="Pfam" id="PF07943">
    <property type="entry name" value="PBP5_C"/>
    <property type="match status" value="1"/>
</dbReference>
<feature type="domain" description="Peptidase S11 D-Ala-D-Ala carboxypeptidase A C-terminal" evidence="15">
    <location>
        <begin position="270"/>
        <end position="360"/>
    </location>
</feature>
<keyword evidence="5 16" id="KW-0121">Carboxypeptidase</keyword>
<evidence type="ECO:0000256" key="4">
    <source>
        <dbReference type="ARBA" id="ARBA00012448"/>
    </source>
</evidence>
<feature type="signal peptide" evidence="14">
    <location>
        <begin position="1"/>
        <end position="23"/>
    </location>
</feature>
<proteinExistence type="inferred from homology"/>
<dbReference type="Gene3D" id="3.40.710.10">
    <property type="entry name" value="DD-peptidase/beta-lactamase superfamily"/>
    <property type="match status" value="1"/>
</dbReference>
<keyword evidence="6" id="KW-0645">Protease</keyword>
<dbReference type="Proteomes" id="UP001144205">
    <property type="component" value="Unassembled WGS sequence"/>
</dbReference>
<keyword evidence="17" id="KW-1185">Reference proteome</keyword>
<evidence type="ECO:0000256" key="3">
    <source>
        <dbReference type="ARBA" id="ARBA00007164"/>
    </source>
</evidence>
<keyword evidence="7 14" id="KW-0732">Signal</keyword>
<dbReference type="InterPro" id="IPR018044">
    <property type="entry name" value="Peptidase_S11"/>
</dbReference>
<reference evidence="16" key="1">
    <citation type="journal article" date="2023" name="Int. J. Syst. Evol. Microbiol.">
        <title>Sinisalibacter aestuarii sp. nov., isolated from estuarine sediment of the Arakawa River.</title>
        <authorList>
            <person name="Arafat S.T."/>
            <person name="Hirano S."/>
            <person name="Sato A."/>
            <person name="Takeuchi K."/>
            <person name="Yasuda T."/>
            <person name="Terahara T."/>
            <person name="Hamada M."/>
            <person name="Kobayashi T."/>
        </authorList>
    </citation>
    <scope>NUCLEOTIDE SEQUENCE</scope>
    <source>
        <strain evidence="16">B-399</strain>
    </source>
</reference>
<gene>
    <name evidence="16" type="ORF">STA1M1_19760</name>
</gene>
<dbReference type="PRINTS" id="PR00725">
    <property type="entry name" value="DADACBPTASE1"/>
</dbReference>
<dbReference type="InterPro" id="IPR012907">
    <property type="entry name" value="Peptidase_S11_C"/>
</dbReference>
<keyword evidence="10" id="KW-0573">Peptidoglycan synthesis</keyword>
<comment type="similarity">
    <text evidence="3 13">Belongs to the peptidase S11 family.</text>
</comment>
<protein>
    <recommendedName>
        <fullName evidence="4">serine-type D-Ala-D-Ala carboxypeptidase</fullName>
        <ecNumber evidence="4">3.4.16.4</ecNumber>
    </recommendedName>
</protein>
<evidence type="ECO:0000256" key="9">
    <source>
        <dbReference type="ARBA" id="ARBA00022960"/>
    </source>
</evidence>
<dbReference type="PANTHER" id="PTHR21581">
    <property type="entry name" value="D-ALANYL-D-ALANINE CARBOXYPEPTIDASE"/>
    <property type="match status" value="1"/>
</dbReference>
<comment type="caution">
    <text evidence="16">The sequence shown here is derived from an EMBL/GenBank/DDBJ whole genome shotgun (WGS) entry which is preliminary data.</text>
</comment>
<accession>A0ABQ5LT26</accession>
<evidence type="ECO:0000313" key="17">
    <source>
        <dbReference type="Proteomes" id="UP001144205"/>
    </source>
</evidence>
<keyword evidence="9" id="KW-0133">Cell shape</keyword>
<dbReference type="Pfam" id="PF00768">
    <property type="entry name" value="Peptidase_S11"/>
    <property type="match status" value="1"/>
</dbReference>
<evidence type="ECO:0000256" key="2">
    <source>
        <dbReference type="ARBA" id="ARBA00004752"/>
    </source>
</evidence>
<evidence type="ECO:0000256" key="14">
    <source>
        <dbReference type="SAM" id="SignalP"/>
    </source>
</evidence>
<keyword evidence="8" id="KW-0378">Hydrolase</keyword>
<dbReference type="InterPro" id="IPR001967">
    <property type="entry name" value="Peptidase_S11_N"/>
</dbReference>
<evidence type="ECO:0000259" key="15">
    <source>
        <dbReference type="SMART" id="SM00936"/>
    </source>
</evidence>
<comment type="function">
    <text evidence="1">Removes C-terminal D-alanyl residues from sugar-peptide cell wall precursors.</text>
</comment>
<dbReference type="RefSeq" id="WP_281842139.1">
    <property type="nucleotide sequence ID" value="NZ_BROH01000005.1"/>
</dbReference>
<evidence type="ECO:0000256" key="11">
    <source>
        <dbReference type="ARBA" id="ARBA00023316"/>
    </source>
</evidence>
<evidence type="ECO:0000256" key="6">
    <source>
        <dbReference type="ARBA" id="ARBA00022670"/>
    </source>
</evidence>
<dbReference type="InterPro" id="IPR015956">
    <property type="entry name" value="Peniciliin-bd_prot_C_sf"/>
</dbReference>
<name>A0ABQ5LT26_9RHOB</name>
<keyword evidence="11" id="KW-0961">Cell wall biogenesis/degradation</keyword>
<evidence type="ECO:0000256" key="12">
    <source>
        <dbReference type="ARBA" id="ARBA00034000"/>
    </source>
</evidence>
<dbReference type="EC" id="3.4.16.4" evidence="4"/>
<dbReference type="EMBL" id="BROH01000005">
    <property type="protein sequence ID" value="GKY88107.1"/>
    <property type="molecule type" value="Genomic_DNA"/>
</dbReference>
<organism evidence="16 17">
    <name type="scientific">Sinisalibacter aestuarii</name>
    <dbReference type="NCBI Taxonomy" id="2949426"/>
    <lineage>
        <taxon>Bacteria</taxon>
        <taxon>Pseudomonadati</taxon>
        <taxon>Pseudomonadota</taxon>
        <taxon>Alphaproteobacteria</taxon>
        <taxon>Rhodobacterales</taxon>
        <taxon>Roseobacteraceae</taxon>
        <taxon>Sinisalibacter</taxon>
    </lineage>
</organism>
<comment type="pathway">
    <text evidence="2">Cell wall biogenesis; peptidoglycan biosynthesis.</text>
</comment>
<dbReference type="InterPro" id="IPR037167">
    <property type="entry name" value="Peptidase_S11_C_sf"/>
</dbReference>
<evidence type="ECO:0000256" key="8">
    <source>
        <dbReference type="ARBA" id="ARBA00022801"/>
    </source>
</evidence>
<dbReference type="GO" id="GO:0004180">
    <property type="term" value="F:carboxypeptidase activity"/>
    <property type="evidence" value="ECO:0007669"/>
    <property type="project" value="UniProtKB-KW"/>
</dbReference>
<dbReference type="PANTHER" id="PTHR21581:SF6">
    <property type="entry name" value="TRAFFICKING PROTEIN PARTICLE COMPLEX SUBUNIT 12"/>
    <property type="match status" value="1"/>
</dbReference>
<comment type="catalytic activity">
    <reaction evidence="12">
        <text>Preferential cleavage: (Ac)2-L-Lys-D-Ala-|-D-Ala. Also transpeptidation of peptidyl-alanyl moieties that are N-acyl substituents of D-alanine.</text>
        <dbReference type="EC" id="3.4.16.4"/>
    </reaction>
</comment>
<feature type="chain" id="PRO_5046969124" description="serine-type D-Ala-D-Ala carboxypeptidase" evidence="14">
    <location>
        <begin position="24"/>
        <end position="405"/>
    </location>
</feature>
<evidence type="ECO:0000256" key="1">
    <source>
        <dbReference type="ARBA" id="ARBA00003217"/>
    </source>
</evidence>
<dbReference type="SMART" id="SM00936">
    <property type="entry name" value="PBP5_C"/>
    <property type="match status" value="1"/>
</dbReference>
<dbReference type="SUPFAM" id="SSF69189">
    <property type="entry name" value="Penicillin-binding protein associated domain"/>
    <property type="match status" value="1"/>
</dbReference>
<sequence>MPSAARLIAAIAIVLAAALPARAFDTTAGAAVVYDITTNTVLLEKNADTPLPPASMSKLMTINMLFEALADGRVTLETRFRVSERAQAMGGSTMFLNTTDRPTVEELIQGIIVNSGNDACVVVAEGLGGTEDAFARMMTERASALGMKSATFANSSGWPDPNQRMSMRDLAIIAVRLITEFPQYYHYFSQTEYPFDGRAPDNRFNRNPLLTLGIGADGLKTGHTSEAGYGLVGSALQGERRIVFVVSGLDSEQVRASESEAIVNWAFRQFAMKTPVKAGQRVAEVPVFLGDAATVGLVPQADLSLLVPVTSGDGIEAEVNWIGPVEAPIAAGQQLGDMTIRRDGMSDTVVPLFAEAAVGKAGFLPRFKAAAAKAYTIAQGLIADEPAPAPAPAPVETAPTNALTN</sequence>
<dbReference type="Gene3D" id="2.60.410.10">
    <property type="entry name" value="D-Ala-D-Ala carboxypeptidase, C-terminal domain"/>
    <property type="match status" value="1"/>
</dbReference>
<dbReference type="InterPro" id="IPR012338">
    <property type="entry name" value="Beta-lactam/transpept-like"/>
</dbReference>
<evidence type="ECO:0000256" key="10">
    <source>
        <dbReference type="ARBA" id="ARBA00022984"/>
    </source>
</evidence>
<evidence type="ECO:0000313" key="16">
    <source>
        <dbReference type="EMBL" id="GKY88107.1"/>
    </source>
</evidence>